<feature type="compositionally biased region" description="Basic and acidic residues" evidence="1">
    <location>
        <begin position="141"/>
        <end position="150"/>
    </location>
</feature>
<feature type="compositionally biased region" description="Low complexity" evidence="1">
    <location>
        <begin position="1013"/>
        <end position="1031"/>
    </location>
</feature>
<keyword evidence="4" id="KW-1185">Reference proteome</keyword>
<feature type="compositionally biased region" description="Basic and acidic residues" evidence="1">
    <location>
        <begin position="341"/>
        <end position="360"/>
    </location>
</feature>
<feature type="compositionally biased region" description="Basic and acidic residues" evidence="1">
    <location>
        <begin position="1032"/>
        <end position="1042"/>
    </location>
</feature>
<organism evidence="3 4">
    <name type="scientific">Dothistroma septosporum (strain NZE10 / CBS 128990)</name>
    <name type="common">Red band needle blight fungus</name>
    <name type="synonym">Mycosphaerella pini</name>
    <dbReference type="NCBI Taxonomy" id="675120"/>
    <lineage>
        <taxon>Eukaryota</taxon>
        <taxon>Fungi</taxon>
        <taxon>Dikarya</taxon>
        <taxon>Ascomycota</taxon>
        <taxon>Pezizomycotina</taxon>
        <taxon>Dothideomycetes</taxon>
        <taxon>Dothideomycetidae</taxon>
        <taxon>Mycosphaerellales</taxon>
        <taxon>Mycosphaerellaceae</taxon>
        <taxon>Dothistroma</taxon>
    </lineage>
</organism>
<dbReference type="STRING" id="675120.N1PNG7"/>
<feature type="signal peptide" evidence="2">
    <location>
        <begin position="1"/>
        <end position="19"/>
    </location>
</feature>
<dbReference type="PANTHER" id="PTHR23159">
    <property type="entry name" value="CENTROSOMAL PROTEIN 2"/>
    <property type="match status" value="1"/>
</dbReference>
<dbReference type="HOGENOM" id="CLU_255441_0_0_1"/>
<evidence type="ECO:0008006" key="5">
    <source>
        <dbReference type="Google" id="ProtNLM"/>
    </source>
</evidence>
<evidence type="ECO:0000256" key="1">
    <source>
        <dbReference type="SAM" id="MobiDB-lite"/>
    </source>
</evidence>
<feature type="compositionally biased region" description="Basic and acidic residues" evidence="1">
    <location>
        <begin position="224"/>
        <end position="235"/>
    </location>
</feature>
<feature type="region of interest" description="Disordered" evidence="1">
    <location>
        <begin position="957"/>
        <end position="1072"/>
    </location>
</feature>
<accession>N1PNG7</accession>
<name>N1PNG7_DOTSN</name>
<evidence type="ECO:0000313" key="4">
    <source>
        <dbReference type="Proteomes" id="UP000016933"/>
    </source>
</evidence>
<dbReference type="Proteomes" id="UP000016933">
    <property type="component" value="Unassembled WGS sequence"/>
</dbReference>
<feature type="chain" id="PRO_5004109986" description="EF-hand domain-containing protein" evidence="2">
    <location>
        <begin position="20"/>
        <end position="1383"/>
    </location>
</feature>
<feature type="region of interest" description="Disordered" evidence="1">
    <location>
        <begin position="813"/>
        <end position="844"/>
    </location>
</feature>
<feature type="compositionally biased region" description="Polar residues" evidence="1">
    <location>
        <begin position="906"/>
        <end position="918"/>
    </location>
</feature>
<feature type="compositionally biased region" description="Polar residues" evidence="1">
    <location>
        <begin position="957"/>
        <end position="966"/>
    </location>
</feature>
<evidence type="ECO:0000256" key="2">
    <source>
        <dbReference type="SAM" id="SignalP"/>
    </source>
</evidence>
<feature type="compositionally biased region" description="Basic and acidic residues" evidence="1">
    <location>
        <begin position="291"/>
        <end position="331"/>
    </location>
</feature>
<proteinExistence type="predicted"/>
<feature type="compositionally biased region" description="Basic and acidic residues" evidence="1">
    <location>
        <begin position="241"/>
        <end position="280"/>
    </location>
</feature>
<dbReference type="EMBL" id="KB446539">
    <property type="protein sequence ID" value="EME43964.1"/>
    <property type="molecule type" value="Genomic_DNA"/>
</dbReference>
<feature type="region of interest" description="Disordered" evidence="1">
    <location>
        <begin position="34"/>
        <end position="60"/>
    </location>
</feature>
<feature type="compositionally biased region" description="Low complexity" evidence="1">
    <location>
        <begin position="281"/>
        <end position="290"/>
    </location>
</feature>
<feature type="region of interest" description="Disordered" evidence="1">
    <location>
        <begin position="116"/>
        <end position="178"/>
    </location>
</feature>
<reference evidence="4" key="1">
    <citation type="journal article" date="2012" name="PLoS Genet.">
        <title>The genomes of the fungal plant pathogens Cladosporium fulvum and Dothistroma septosporum reveal adaptation to different hosts and lifestyles but also signatures of common ancestry.</title>
        <authorList>
            <person name="de Wit P.J.G.M."/>
            <person name="van der Burgt A."/>
            <person name="Oekmen B."/>
            <person name="Stergiopoulos I."/>
            <person name="Abd-Elsalam K.A."/>
            <person name="Aerts A.L."/>
            <person name="Bahkali A.H."/>
            <person name="Beenen H.G."/>
            <person name="Chettri P."/>
            <person name="Cox M.P."/>
            <person name="Datema E."/>
            <person name="de Vries R.P."/>
            <person name="Dhillon B."/>
            <person name="Ganley A.R."/>
            <person name="Griffiths S.A."/>
            <person name="Guo Y."/>
            <person name="Hamelin R.C."/>
            <person name="Henrissat B."/>
            <person name="Kabir M.S."/>
            <person name="Jashni M.K."/>
            <person name="Kema G."/>
            <person name="Klaubauf S."/>
            <person name="Lapidus A."/>
            <person name="Levasseur A."/>
            <person name="Lindquist E."/>
            <person name="Mehrabi R."/>
            <person name="Ohm R.A."/>
            <person name="Owen T.J."/>
            <person name="Salamov A."/>
            <person name="Schwelm A."/>
            <person name="Schijlen E."/>
            <person name="Sun H."/>
            <person name="van den Burg H.A."/>
            <person name="van Ham R.C.H.J."/>
            <person name="Zhang S."/>
            <person name="Goodwin S.B."/>
            <person name="Grigoriev I.V."/>
            <person name="Collemare J."/>
            <person name="Bradshaw R.E."/>
        </authorList>
    </citation>
    <scope>NUCLEOTIDE SEQUENCE [LARGE SCALE GENOMIC DNA]</scope>
    <source>
        <strain evidence="4">NZE10 / CBS 128990</strain>
    </source>
</reference>
<protein>
    <recommendedName>
        <fullName evidence="5">EF-hand domain-containing protein</fullName>
    </recommendedName>
</protein>
<dbReference type="PANTHER" id="PTHR23159:SF31">
    <property type="entry name" value="CENTROSOME-ASSOCIATED PROTEIN CEP250 ISOFORM X1"/>
    <property type="match status" value="1"/>
</dbReference>
<feature type="compositionally biased region" description="Low complexity" evidence="1">
    <location>
        <begin position="34"/>
        <end position="54"/>
    </location>
</feature>
<feature type="compositionally biased region" description="Polar residues" evidence="1">
    <location>
        <begin position="704"/>
        <end position="722"/>
    </location>
</feature>
<feature type="region of interest" description="Disordered" evidence="1">
    <location>
        <begin position="900"/>
        <end position="945"/>
    </location>
</feature>
<feature type="region of interest" description="Disordered" evidence="1">
    <location>
        <begin position="1361"/>
        <end position="1383"/>
    </location>
</feature>
<evidence type="ECO:0000313" key="3">
    <source>
        <dbReference type="EMBL" id="EME43964.1"/>
    </source>
</evidence>
<feature type="compositionally biased region" description="Polar residues" evidence="1">
    <location>
        <begin position="1043"/>
        <end position="1058"/>
    </location>
</feature>
<feature type="region of interest" description="Disordered" evidence="1">
    <location>
        <begin position="698"/>
        <end position="789"/>
    </location>
</feature>
<reference evidence="3 4" key="2">
    <citation type="journal article" date="2012" name="PLoS Pathog.">
        <title>Diverse lifestyles and strategies of plant pathogenesis encoded in the genomes of eighteen Dothideomycetes fungi.</title>
        <authorList>
            <person name="Ohm R.A."/>
            <person name="Feau N."/>
            <person name="Henrissat B."/>
            <person name="Schoch C.L."/>
            <person name="Horwitz B.A."/>
            <person name="Barry K.W."/>
            <person name="Condon B.J."/>
            <person name="Copeland A.C."/>
            <person name="Dhillon B."/>
            <person name="Glaser F."/>
            <person name="Hesse C.N."/>
            <person name="Kosti I."/>
            <person name="LaButti K."/>
            <person name="Lindquist E.A."/>
            <person name="Lucas S."/>
            <person name="Salamov A.A."/>
            <person name="Bradshaw R.E."/>
            <person name="Ciuffetti L."/>
            <person name="Hamelin R.C."/>
            <person name="Kema G.H.J."/>
            <person name="Lawrence C."/>
            <person name="Scott J.A."/>
            <person name="Spatafora J.W."/>
            <person name="Turgeon B.G."/>
            <person name="de Wit P.J.G.M."/>
            <person name="Zhong S."/>
            <person name="Goodwin S.B."/>
            <person name="Grigoriev I.V."/>
        </authorList>
    </citation>
    <scope>NUCLEOTIDE SEQUENCE [LARGE SCALE GENOMIC DNA]</scope>
    <source>
        <strain evidence="4">NZE10 / CBS 128990</strain>
    </source>
</reference>
<sequence>MHPAIFGILEGILITLGACLTSGIWKHWDAGASQNGATQQGATQQSSTEQGTQTEPRARPIRYCYFPDFERRLSTAQNRLAQRTRDLDATVEENNQANVEIRRLRDTINKLQAELAEREKKKSSKSPDSNAKSPPGANRKPAHESRRYSEDAGSNSASSDRETKSESMNAALARKQRELEEVETKLKTTGIDLSTKKSELSQANTALEFANAQAVDMNTLADTANRKLKEQETKKTTAKQEYSDVEQKVTAKRKELDRLDESLKEEKRIRKRQLDKEMAEQKTAAEQQAKTVEEDLGKKRNELKSLNDELQRQKRDRKKALDKEIADEKSTRLQAVSDEVEAQKRKDLRTLDDNMKEKERQDLKALKKKVEDKTRADFADIHNQTMIKQAELADLQNDLTEAESKKLQLKIDAETAKQASDRDLEALKAIKLEVERQVAAMQASLEATKTMRVEEQRKLDGLTTQTAQQQAQLNVDHLRHQRELPEATNDLQNVNNDAAVAQKLLADAHKQLQQQQLLLDNETYGDVPRPDHTPVLNTPISGYSNEQSSFYPHCFQGPANTQQPHHFPDFGSQQANDTSSFDYLCQNTAQTPPILPWGVYDPVLIETHEEDTEFQDIGDEMEGIEGGEMGIDYEGPPTGAAYVYASPYQDRQGPLPGYVPEAIQPAGQPFHTTGSEFGEIDNTAPETTIDNSNMIEASPVPEHYSSSADRGYSAPSNGAQTDGNDRARPAEPQFAPTQISGGISGNGEPPAQSSAAPMAIQSLPDGGNDFSHHGPQNMAHEAGTRADTPQQHVASEFDDDLYQDILAAQEEEARAAGMDGQASKSAATTGMPKTGPAPVGIPGSLDGRKFDISGLEQPERLSNPVNTSTFSGGIFDGFNPDTANVRSGKGALKGLAAVNSGGAEHSSGTSNVAPTTTPGKIFAGAGFNTLPQPTPPAASLQSTPHSAHIFASEPASIATQTGTSDTGAAPPTSPGKVLVPRAHRRTASATPSHSASPFGFNFASAPSNTGNVFGFSSPGPSQQQQQQPKVKSSVEKRSKPEESTQAQQVNSQSQSGPQARNVRNPRQRRLPFDVDVQNFMDAEYTATRHHPRESALRSHFGIPRDHGRSHEFMQQLRKLKWTDPMEPLPSDRQVEDYFNDRLNDTVKTTELCRDFDIDPKDDERYEKFLKQVAELGWKHFDLPSDQEVGESFARLEGQGANIYAEEHNIDVSDEALFDAFVKQLNRLGVFDEEDDEDDEDIDDFATHSPPSPSEATIEMFFMQSGNGQNVTIDDLCKAFRIPKSNRRLYEKFCDQLGRIDWEMGGLPRDQDLEDYVDDQGDTVITVSELCKVFDVPEDDEVLYSRLCAQLKGLGLNVAESVTLKSPSDDEDEDADGDSDHDHD</sequence>
<dbReference type="OMA" id="GTWGRPS"/>
<gene>
    <name evidence="3" type="ORF">DOTSEDRAFT_53208</name>
</gene>
<feature type="compositionally biased region" description="Low complexity" evidence="1">
    <location>
        <begin position="987"/>
        <end position="997"/>
    </location>
</feature>
<feature type="region of interest" description="Disordered" evidence="1">
    <location>
        <begin position="224"/>
        <end position="360"/>
    </location>
</feature>
<keyword evidence="2" id="KW-0732">Signal</keyword>